<evidence type="ECO:0000256" key="7">
    <source>
        <dbReference type="PROSITE-ProRule" id="PRU00024"/>
    </source>
</evidence>
<dbReference type="Pfam" id="PF00630">
    <property type="entry name" value="Filamin"/>
    <property type="match status" value="1"/>
</dbReference>
<evidence type="ECO:0000256" key="2">
    <source>
        <dbReference type="ARBA" id="ARBA00022553"/>
    </source>
</evidence>
<evidence type="ECO:0000256" key="5">
    <source>
        <dbReference type="ARBA" id="ARBA00022771"/>
    </source>
</evidence>
<dbReference type="SUPFAM" id="SSF57850">
    <property type="entry name" value="RING/U-box"/>
    <property type="match status" value="1"/>
</dbReference>
<gene>
    <name evidence="12" type="ORF">CJN711_LOCUS38010</name>
</gene>
<keyword evidence="4" id="KW-0677">Repeat</keyword>
<evidence type="ECO:0000256" key="9">
    <source>
        <dbReference type="PROSITE-ProRule" id="PRU00504"/>
    </source>
</evidence>
<evidence type="ECO:0000259" key="11">
    <source>
        <dbReference type="PROSITE" id="PS50119"/>
    </source>
</evidence>
<proteinExistence type="inferred from homology"/>
<dbReference type="PROSITE" id="PS50089">
    <property type="entry name" value="ZF_RING_2"/>
    <property type="match status" value="1"/>
</dbReference>
<comment type="caution">
    <text evidence="12">The sequence shown here is derived from an EMBL/GenBank/DDBJ whole genome shotgun (WGS) entry which is preliminary data.</text>
</comment>
<dbReference type="PROSITE" id="PS51125">
    <property type="entry name" value="NHL"/>
    <property type="match status" value="1"/>
</dbReference>
<sequence>MPRCFFILPAKECEVNSTKDVKNWLPIHYKLYFLCECSHEPTRMHVAPRGGYSIKNSKQFIRRYESYLRSTLKIAQLLLSAGNLAIPQLENVSIANNNTVPLEMNTPENRQDMEQRLKFVDVVVNQIDGKQTLRRGENLREIQAYLELVDDEHSLGKLDCAVTDDGHVRWICPEHYDEISFNDNMSSYINDFKVMDGKFDQKTKEAAVIGMGSTLVETININAKDFTEHFLTCSTCVNQFSSDSRDHQPKLLPCSHTVCRQCLERIVNSQPRSDAIKCPICREHILLPRGGVTSFPPSFIVNQLLDLMLRLRRDVIPKCNLHSNEELLFCETCDKIFCQLCDQHQISAEHTIVPFSLAIKRMNEILFFKASKTINCLDHALEVVNSEIMRLDSSMEKAAEAVNRSFNEIKSYVENRRNNLLQSLKTTKDHKLTVLNDQLNVIINEKSKIEHECAVFQQASDIHILTQRIQELNDRIERMSLLGEPRENSFMKFEFRHNQALQDLARSLNSVGRIRVSSTYPPLCTAKIEPAVANLQCAIHIETVDYNGNIRMDGGDPLTVNIYDPYRKLCEYNFHDKQCGAYTIIFRPLISGNHKIDIRIFDRPISGSPFVVHVTQHNNPLWSFGKRGRGENELSMPVSVIVNDRTEREQVYVLDPGNSRIKCLTHDGKLMGHLATDSLLEPTSTGLAYRSSTSTFYLLDWKSKLISAFSLTNSDTSLMENSQININHQITCSAFNEPVQIALFKQHLHSLLICDSNTLLIIDSRTGDLIHKIDPRSLGIKTIKAFTIGLQDEIIIGDHHLHILSYEGKYVRQIIPTKQQQIVDVDIHIAHQPPDIIPTYYKQQHSLAANSDESKSSNSLASKGGFYTALCVDVNGLLLAGKCEKDGNAHIEIYHNHGHLLRIIDSHSQRLRRPCSLATTRDGCVLCVDLTTDSVRKYRYT</sequence>
<dbReference type="Gene3D" id="2.120.10.30">
    <property type="entry name" value="TolB, C-terminal domain"/>
    <property type="match status" value="1"/>
</dbReference>
<dbReference type="Gene3D" id="3.30.40.10">
    <property type="entry name" value="Zinc/RING finger domain, C3HC4 (zinc finger)"/>
    <property type="match status" value="1"/>
</dbReference>
<dbReference type="PANTHER" id="PTHR25462:SF285">
    <property type="entry name" value="RING-TYPE DOMAIN-CONTAINING PROTEIN"/>
    <property type="match status" value="1"/>
</dbReference>
<dbReference type="InterPro" id="IPR047153">
    <property type="entry name" value="TRIM45/56/19-like"/>
</dbReference>
<dbReference type="PROSITE" id="PS50119">
    <property type="entry name" value="ZF_BBOX"/>
    <property type="match status" value="1"/>
</dbReference>
<evidence type="ECO:0008006" key="14">
    <source>
        <dbReference type="Google" id="ProtNLM"/>
    </source>
</evidence>
<evidence type="ECO:0000313" key="13">
    <source>
        <dbReference type="Proteomes" id="UP000663855"/>
    </source>
</evidence>
<evidence type="ECO:0000256" key="1">
    <source>
        <dbReference type="ARBA" id="ARBA00008518"/>
    </source>
</evidence>
<organism evidence="12 13">
    <name type="scientific">Rotaria magnacalcarata</name>
    <dbReference type="NCBI Taxonomy" id="392030"/>
    <lineage>
        <taxon>Eukaryota</taxon>
        <taxon>Metazoa</taxon>
        <taxon>Spiralia</taxon>
        <taxon>Gnathifera</taxon>
        <taxon>Rotifera</taxon>
        <taxon>Eurotatoria</taxon>
        <taxon>Bdelloidea</taxon>
        <taxon>Philodinida</taxon>
        <taxon>Philodinidae</taxon>
        <taxon>Rotaria</taxon>
    </lineage>
</organism>
<keyword evidence="5 7" id="KW-0863">Zinc-finger</keyword>
<dbReference type="SUPFAM" id="SSF101898">
    <property type="entry name" value="NHL repeat"/>
    <property type="match status" value="1"/>
</dbReference>
<dbReference type="InterPro" id="IPR011042">
    <property type="entry name" value="6-blade_b-propeller_TolB-like"/>
</dbReference>
<protein>
    <recommendedName>
        <fullName evidence="14">RING-type domain-containing protein</fullName>
    </recommendedName>
</protein>
<keyword evidence="6" id="KW-0862">Zinc</keyword>
<dbReference type="Gene3D" id="3.30.160.60">
    <property type="entry name" value="Classic Zinc Finger"/>
    <property type="match status" value="1"/>
</dbReference>
<dbReference type="InterPro" id="IPR001298">
    <property type="entry name" value="Filamin/ABP280_rpt"/>
</dbReference>
<dbReference type="InterPro" id="IPR000315">
    <property type="entry name" value="Znf_B-box"/>
</dbReference>
<dbReference type="InterPro" id="IPR001841">
    <property type="entry name" value="Znf_RING"/>
</dbReference>
<dbReference type="SUPFAM" id="SSF57845">
    <property type="entry name" value="B-box zinc-binding domain"/>
    <property type="match status" value="1"/>
</dbReference>
<accession>A0A816CCD4</accession>
<evidence type="ECO:0000259" key="10">
    <source>
        <dbReference type="PROSITE" id="PS50089"/>
    </source>
</evidence>
<dbReference type="InterPro" id="IPR013783">
    <property type="entry name" value="Ig-like_fold"/>
</dbReference>
<dbReference type="PROSITE" id="PS00518">
    <property type="entry name" value="ZF_RING_1"/>
    <property type="match status" value="1"/>
</dbReference>
<dbReference type="InterPro" id="IPR017868">
    <property type="entry name" value="Filamin/ABP280_repeat-like"/>
</dbReference>
<keyword evidence="2" id="KW-0597">Phosphoprotein</keyword>
<evidence type="ECO:0000256" key="8">
    <source>
        <dbReference type="PROSITE-ProRule" id="PRU00087"/>
    </source>
</evidence>
<dbReference type="CDD" id="cd16579">
    <property type="entry name" value="RING-HC_PML_C-V"/>
    <property type="match status" value="1"/>
</dbReference>
<dbReference type="InterPro" id="IPR013083">
    <property type="entry name" value="Znf_RING/FYVE/PHD"/>
</dbReference>
<dbReference type="SMART" id="SM00184">
    <property type="entry name" value="RING"/>
    <property type="match status" value="1"/>
</dbReference>
<feature type="repeat" description="NHL" evidence="9">
    <location>
        <begin position="623"/>
        <end position="667"/>
    </location>
</feature>
<name>A0A816CCD4_9BILA</name>
<dbReference type="SMART" id="SM00557">
    <property type="entry name" value="IG_FLMN"/>
    <property type="match status" value="1"/>
</dbReference>
<feature type="repeat" description="Filamin" evidence="8">
    <location>
        <begin position="543"/>
        <end position="614"/>
    </location>
</feature>
<dbReference type="AlphaFoldDB" id="A0A816CCD4"/>
<dbReference type="GO" id="GO:0008270">
    <property type="term" value="F:zinc ion binding"/>
    <property type="evidence" value="ECO:0007669"/>
    <property type="project" value="UniProtKB-KW"/>
</dbReference>
<keyword evidence="3" id="KW-0479">Metal-binding</keyword>
<evidence type="ECO:0000256" key="6">
    <source>
        <dbReference type="ARBA" id="ARBA00022833"/>
    </source>
</evidence>
<dbReference type="Pfam" id="PF13445">
    <property type="entry name" value="zf-RING_UBOX"/>
    <property type="match status" value="1"/>
</dbReference>
<comment type="similarity">
    <text evidence="1">Belongs to the TRIM/RBCC family.</text>
</comment>
<dbReference type="InterPro" id="IPR017907">
    <property type="entry name" value="Znf_RING_CS"/>
</dbReference>
<dbReference type="InterPro" id="IPR001258">
    <property type="entry name" value="NHL_repeat"/>
</dbReference>
<dbReference type="Gene3D" id="2.60.40.10">
    <property type="entry name" value="Immunoglobulins"/>
    <property type="match status" value="1"/>
</dbReference>
<dbReference type="InterPro" id="IPR027370">
    <property type="entry name" value="Znf-RING_euk"/>
</dbReference>
<feature type="domain" description="B box-type" evidence="11">
    <location>
        <begin position="319"/>
        <end position="355"/>
    </location>
</feature>
<feature type="domain" description="RING-type" evidence="10">
    <location>
        <begin position="233"/>
        <end position="282"/>
    </location>
</feature>
<evidence type="ECO:0000313" key="12">
    <source>
        <dbReference type="EMBL" id="CAF1621587.1"/>
    </source>
</evidence>
<evidence type="ECO:0000256" key="3">
    <source>
        <dbReference type="ARBA" id="ARBA00022723"/>
    </source>
</evidence>
<dbReference type="PANTHER" id="PTHR25462">
    <property type="entry name" value="BONUS, ISOFORM C-RELATED"/>
    <property type="match status" value="1"/>
</dbReference>
<dbReference type="InterPro" id="IPR014756">
    <property type="entry name" value="Ig_E-set"/>
</dbReference>
<dbReference type="EMBL" id="CAJNOV010018584">
    <property type="protein sequence ID" value="CAF1621587.1"/>
    <property type="molecule type" value="Genomic_DNA"/>
</dbReference>
<dbReference type="Proteomes" id="UP000663855">
    <property type="component" value="Unassembled WGS sequence"/>
</dbReference>
<dbReference type="SUPFAM" id="SSF81296">
    <property type="entry name" value="E set domains"/>
    <property type="match status" value="1"/>
</dbReference>
<reference evidence="12" key="1">
    <citation type="submission" date="2021-02" db="EMBL/GenBank/DDBJ databases">
        <authorList>
            <person name="Nowell W R."/>
        </authorList>
    </citation>
    <scope>NUCLEOTIDE SEQUENCE</scope>
</reference>
<dbReference type="GO" id="GO:0061630">
    <property type="term" value="F:ubiquitin protein ligase activity"/>
    <property type="evidence" value="ECO:0007669"/>
    <property type="project" value="TreeGrafter"/>
</dbReference>
<dbReference type="GO" id="GO:0005654">
    <property type="term" value="C:nucleoplasm"/>
    <property type="evidence" value="ECO:0007669"/>
    <property type="project" value="TreeGrafter"/>
</dbReference>
<dbReference type="PROSITE" id="PS50194">
    <property type="entry name" value="FILAMIN_REPEAT"/>
    <property type="match status" value="1"/>
</dbReference>
<evidence type="ECO:0000256" key="4">
    <source>
        <dbReference type="ARBA" id="ARBA00022737"/>
    </source>
</evidence>